<keyword evidence="4" id="KW-1003">Cell membrane</keyword>
<keyword evidence="5 8" id="KW-0812">Transmembrane</keyword>
<dbReference type="InterPro" id="IPR037294">
    <property type="entry name" value="ABC_BtuC-like"/>
</dbReference>
<dbReference type="PANTHER" id="PTHR30472:SF24">
    <property type="entry name" value="FERRIC ENTEROBACTIN TRANSPORT SYSTEM PERMEASE PROTEIN FEPG"/>
    <property type="match status" value="1"/>
</dbReference>
<feature type="transmembrane region" description="Helical" evidence="8">
    <location>
        <begin position="169"/>
        <end position="190"/>
    </location>
</feature>
<sequence>MTARSSDAVDFGRRLLTVRTASRLSARVDLRTVLVVALLVLAAAAISVVALGSGDFPIAPGRVLAALVGHGDEAESLVVLHWRLPRVLMAFVLGWALGISGAIFQSLTRNPLGSPDIIGFNTGAYTGALIVILTLNQTSYYAIGGGALIGGVATALAVYLLAFKRGVQGFRLIIVGIGISAVLASVNTWLILKANLANAMSASTWGAGTLNGIVWDQARPALIGAAVLSVGVAFAAHRMPVLAMGDDTAQALGVRAEPTRLTMIVIAVALTALSTAVAGPIAFVALAAPQLARVLTRSAGVTLLPAGAMGAVILTAGDLIAARTFSARLPVGVITVAIGGLYLIWLLAREARRQ</sequence>
<protein>
    <submittedName>
        <fullName evidence="9">Iron complex transport system permease protein</fullName>
    </submittedName>
</protein>
<keyword evidence="10" id="KW-1185">Reference proteome</keyword>
<feature type="transmembrane region" description="Helical" evidence="8">
    <location>
        <begin position="221"/>
        <end position="241"/>
    </location>
</feature>
<dbReference type="RefSeq" id="WP_076475562.1">
    <property type="nucleotide sequence ID" value="NZ_FTNT01000001.1"/>
</dbReference>
<evidence type="ECO:0000313" key="10">
    <source>
        <dbReference type="Proteomes" id="UP000186218"/>
    </source>
</evidence>
<feature type="transmembrane region" description="Helical" evidence="8">
    <location>
        <begin position="32"/>
        <end position="52"/>
    </location>
</feature>
<dbReference type="SUPFAM" id="SSF81345">
    <property type="entry name" value="ABC transporter involved in vitamin B12 uptake, BtuC"/>
    <property type="match status" value="1"/>
</dbReference>
<reference evidence="9 10" key="1">
    <citation type="submission" date="2017-01" db="EMBL/GenBank/DDBJ databases">
        <authorList>
            <person name="Mah S.A."/>
            <person name="Swanson W.J."/>
            <person name="Moy G.W."/>
            <person name="Vacquier V.D."/>
        </authorList>
    </citation>
    <scope>NUCLEOTIDE SEQUENCE [LARGE SCALE GENOMIC DNA]</scope>
    <source>
        <strain evidence="9 10">CPCC 203464</strain>
    </source>
</reference>
<feature type="transmembrane region" description="Helical" evidence="8">
    <location>
        <begin position="141"/>
        <end position="162"/>
    </location>
</feature>
<feature type="transmembrane region" description="Helical" evidence="8">
    <location>
        <begin position="117"/>
        <end position="135"/>
    </location>
</feature>
<evidence type="ECO:0000256" key="8">
    <source>
        <dbReference type="SAM" id="Phobius"/>
    </source>
</evidence>
<dbReference type="Gene3D" id="1.10.3470.10">
    <property type="entry name" value="ABC transporter involved in vitamin B12 uptake, BtuC"/>
    <property type="match status" value="1"/>
</dbReference>
<evidence type="ECO:0000256" key="3">
    <source>
        <dbReference type="ARBA" id="ARBA00022448"/>
    </source>
</evidence>
<dbReference type="GO" id="GO:0033214">
    <property type="term" value="P:siderophore-iron import into cell"/>
    <property type="evidence" value="ECO:0007669"/>
    <property type="project" value="TreeGrafter"/>
</dbReference>
<keyword evidence="7 8" id="KW-0472">Membrane</keyword>
<feature type="transmembrane region" description="Helical" evidence="8">
    <location>
        <begin position="327"/>
        <end position="348"/>
    </location>
</feature>
<evidence type="ECO:0000256" key="4">
    <source>
        <dbReference type="ARBA" id="ARBA00022475"/>
    </source>
</evidence>
<feature type="transmembrane region" description="Helical" evidence="8">
    <location>
        <begin position="196"/>
        <end position="214"/>
    </location>
</feature>
<name>A0A1N7CFA1_9NOCA</name>
<evidence type="ECO:0000256" key="6">
    <source>
        <dbReference type="ARBA" id="ARBA00022989"/>
    </source>
</evidence>
<dbReference type="InterPro" id="IPR000522">
    <property type="entry name" value="ABC_transptr_permease_BtuC"/>
</dbReference>
<comment type="subcellular location">
    <subcellularLocation>
        <location evidence="1">Cell membrane</location>
        <topology evidence="1">Multi-pass membrane protein</topology>
    </subcellularLocation>
</comment>
<dbReference type="GO" id="GO:0005886">
    <property type="term" value="C:plasma membrane"/>
    <property type="evidence" value="ECO:0007669"/>
    <property type="project" value="UniProtKB-SubCell"/>
</dbReference>
<keyword evidence="3" id="KW-0813">Transport</keyword>
<evidence type="ECO:0000256" key="7">
    <source>
        <dbReference type="ARBA" id="ARBA00023136"/>
    </source>
</evidence>
<feature type="transmembrane region" description="Helical" evidence="8">
    <location>
        <begin position="87"/>
        <end position="105"/>
    </location>
</feature>
<feature type="transmembrane region" description="Helical" evidence="8">
    <location>
        <begin position="300"/>
        <end position="321"/>
    </location>
</feature>
<proteinExistence type="inferred from homology"/>
<evidence type="ECO:0000256" key="1">
    <source>
        <dbReference type="ARBA" id="ARBA00004651"/>
    </source>
</evidence>
<dbReference type="CDD" id="cd06550">
    <property type="entry name" value="TM_ABC_iron-siderophores_like"/>
    <property type="match status" value="1"/>
</dbReference>
<evidence type="ECO:0000313" key="9">
    <source>
        <dbReference type="EMBL" id="SIR62193.1"/>
    </source>
</evidence>
<feature type="transmembrane region" description="Helical" evidence="8">
    <location>
        <begin position="261"/>
        <end position="288"/>
    </location>
</feature>
<evidence type="ECO:0000256" key="2">
    <source>
        <dbReference type="ARBA" id="ARBA00007935"/>
    </source>
</evidence>
<organism evidence="9 10">
    <name type="scientific">Williamsia sterculiae</name>
    <dbReference type="NCBI Taxonomy" id="1344003"/>
    <lineage>
        <taxon>Bacteria</taxon>
        <taxon>Bacillati</taxon>
        <taxon>Actinomycetota</taxon>
        <taxon>Actinomycetes</taxon>
        <taxon>Mycobacteriales</taxon>
        <taxon>Nocardiaceae</taxon>
        <taxon>Williamsia</taxon>
    </lineage>
</organism>
<gene>
    <name evidence="9" type="ORF">SAMN05445060_0092</name>
</gene>
<accession>A0A1N7CFA1</accession>
<evidence type="ECO:0000256" key="5">
    <source>
        <dbReference type="ARBA" id="ARBA00022692"/>
    </source>
</evidence>
<dbReference type="Proteomes" id="UP000186218">
    <property type="component" value="Unassembled WGS sequence"/>
</dbReference>
<dbReference type="GO" id="GO:0022857">
    <property type="term" value="F:transmembrane transporter activity"/>
    <property type="evidence" value="ECO:0007669"/>
    <property type="project" value="InterPro"/>
</dbReference>
<dbReference type="STRING" id="1344003.SAMN05445060_0092"/>
<dbReference type="AlphaFoldDB" id="A0A1N7CFA1"/>
<dbReference type="PANTHER" id="PTHR30472">
    <property type="entry name" value="FERRIC ENTEROBACTIN TRANSPORT SYSTEM PERMEASE PROTEIN"/>
    <property type="match status" value="1"/>
</dbReference>
<keyword evidence="6 8" id="KW-1133">Transmembrane helix</keyword>
<dbReference type="OrthoDB" id="4455417at2"/>
<dbReference type="Pfam" id="PF01032">
    <property type="entry name" value="FecCD"/>
    <property type="match status" value="1"/>
</dbReference>
<comment type="similarity">
    <text evidence="2">Belongs to the binding-protein-dependent transport system permease family. FecCD subfamily.</text>
</comment>
<dbReference type="EMBL" id="FTNT01000001">
    <property type="protein sequence ID" value="SIR62193.1"/>
    <property type="molecule type" value="Genomic_DNA"/>
</dbReference>